<dbReference type="Gene3D" id="3.30.450.20">
    <property type="entry name" value="PAS domain"/>
    <property type="match status" value="1"/>
</dbReference>
<dbReference type="Pfam" id="PF00512">
    <property type="entry name" value="HisKA"/>
    <property type="match status" value="1"/>
</dbReference>
<feature type="transmembrane region" description="Helical" evidence="4">
    <location>
        <begin position="323"/>
        <end position="342"/>
    </location>
</feature>
<dbReference type="RefSeq" id="WP_085752478.1">
    <property type="nucleotide sequence ID" value="NZ_BSPR01000006.1"/>
</dbReference>
<name>A0A1W6LD69_9BURK</name>
<dbReference type="InterPro" id="IPR036097">
    <property type="entry name" value="HisK_dim/P_sf"/>
</dbReference>
<evidence type="ECO:0000256" key="1">
    <source>
        <dbReference type="ARBA" id="ARBA00000085"/>
    </source>
</evidence>
<dbReference type="SUPFAM" id="SSF55874">
    <property type="entry name" value="ATPase domain of HSP90 chaperone/DNA topoisomerase II/histidine kinase"/>
    <property type="match status" value="1"/>
</dbReference>
<evidence type="ECO:0000313" key="7">
    <source>
        <dbReference type="Proteomes" id="UP000193427"/>
    </source>
</evidence>
<sequence length="715" mass="77073">MAAEPEAAVLVLFSSHRLLPANLDADRGLREAAPAGTRPGVELFSEFLGAPSFEGELYEARTARYLQEKYADLQVKVIVALGQGALEFLLRHRQATFPDVPVVYGGVARDVVNRHAIPPGFIGTPLEHDVGGTFELARQLHPQAERLVVVTGASGWDKTREVEARAAAARSGPGLAIEYWSGLPMPELTRRLRTLDERTVVFSPGFYRDGTGNNFIPLDAARQVAEASAAPVYSIFPTQLGAGVVGGRMTSFVDVGRTARAALDQLLAGTPAAAVGTPARLPAPVQLDWQQVLRWHVDESLVPADAVIHFRRATFWDLYRRQVLAIAVLIGLQAALIVALLIERRQRQRIAADLRASETRTALAAEAAQLAIFEWKPDPEVAPEFLPEALRSAHPADRERLGGILRNAATNDAAFEVEYRSVDESGSVGWTALRGRTRCGTQGLIVGVTMDITARKAAELQAASDRSALIHISRTATLGQLSAAIAHQLNQPLAAILGNAETALAMMQRANVPAQEMKEILADIISDDHRAADVIRRLAALYRKGETDVAPVDLNALIEETLGLIRAELLLRQVTPALKLEQPSPSVQGSRTQLQQVILNLVLNAADAMVDVPVDQRHLEVRSSMGENLVEVCVTDQGPGIAPDNLARVFEPFWTTKPTGLGIGLAICQSIVAAHRGSLLGRNNRSGGASFCFSLPVTTTTANREPSHAYRVPGG</sequence>
<dbReference type="Gene3D" id="3.30.565.10">
    <property type="entry name" value="Histidine kinase-like ATPase, C-terminal domain"/>
    <property type="match status" value="1"/>
</dbReference>
<keyword evidence="4" id="KW-1133">Transmembrane helix</keyword>
<dbReference type="PROSITE" id="PS50109">
    <property type="entry name" value="HIS_KIN"/>
    <property type="match status" value="1"/>
</dbReference>
<dbReference type="InterPro" id="IPR005467">
    <property type="entry name" value="His_kinase_dom"/>
</dbReference>
<evidence type="ECO:0000256" key="4">
    <source>
        <dbReference type="SAM" id="Phobius"/>
    </source>
</evidence>
<dbReference type="SMART" id="SM00388">
    <property type="entry name" value="HisKA"/>
    <property type="match status" value="1"/>
</dbReference>
<protein>
    <recommendedName>
        <fullName evidence="2">histidine kinase</fullName>
        <ecNumber evidence="2">2.7.13.3</ecNumber>
    </recommendedName>
</protein>
<comment type="catalytic activity">
    <reaction evidence="1">
        <text>ATP + protein L-histidine = ADP + protein N-phospho-L-histidine.</text>
        <dbReference type="EC" id="2.7.13.3"/>
    </reaction>
</comment>
<keyword evidence="4" id="KW-0472">Membrane</keyword>
<reference evidence="6 7" key="1">
    <citation type="submission" date="2016-04" db="EMBL/GenBank/DDBJ databases">
        <title>Complete genome sequence of natural rubber-degrading, novel Gram-negative bacterium, Rhizobacter gummiphilus strain NS21.</title>
        <authorList>
            <person name="Tabata M."/>
            <person name="Kasai D."/>
            <person name="Fukuda M."/>
        </authorList>
    </citation>
    <scope>NUCLEOTIDE SEQUENCE [LARGE SCALE GENOMIC DNA]</scope>
    <source>
        <strain evidence="6 7">NS21</strain>
    </source>
</reference>
<dbReference type="Pfam" id="PF02518">
    <property type="entry name" value="HATPase_c"/>
    <property type="match status" value="1"/>
</dbReference>
<dbReference type="Gene3D" id="1.10.287.130">
    <property type="match status" value="1"/>
</dbReference>
<dbReference type="InterPro" id="IPR003661">
    <property type="entry name" value="HisK_dim/P_dom"/>
</dbReference>
<dbReference type="SUPFAM" id="SSF47384">
    <property type="entry name" value="Homodimeric domain of signal transducing histidine kinase"/>
    <property type="match status" value="1"/>
</dbReference>
<dbReference type="SMART" id="SM00387">
    <property type="entry name" value="HATPase_c"/>
    <property type="match status" value="1"/>
</dbReference>
<dbReference type="SUPFAM" id="SSF55785">
    <property type="entry name" value="PYP-like sensor domain (PAS domain)"/>
    <property type="match status" value="1"/>
</dbReference>
<evidence type="ECO:0000256" key="2">
    <source>
        <dbReference type="ARBA" id="ARBA00012438"/>
    </source>
</evidence>
<dbReference type="GO" id="GO:0000155">
    <property type="term" value="F:phosphorelay sensor kinase activity"/>
    <property type="evidence" value="ECO:0007669"/>
    <property type="project" value="InterPro"/>
</dbReference>
<evidence type="ECO:0000256" key="3">
    <source>
        <dbReference type="ARBA" id="ARBA00022553"/>
    </source>
</evidence>
<dbReference type="Proteomes" id="UP000193427">
    <property type="component" value="Chromosome"/>
</dbReference>
<proteinExistence type="predicted"/>
<dbReference type="STRING" id="946333.A4W93_21010"/>
<feature type="domain" description="Histidine kinase" evidence="5">
    <location>
        <begin position="484"/>
        <end position="699"/>
    </location>
</feature>
<dbReference type="CDD" id="cd00082">
    <property type="entry name" value="HisKA"/>
    <property type="match status" value="1"/>
</dbReference>
<gene>
    <name evidence="6" type="ORF">A4W93_21010</name>
</gene>
<keyword evidence="4" id="KW-0812">Transmembrane</keyword>
<dbReference type="InterPro" id="IPR035965">
    <property type="entry name" value="PAS-like_dom_sf"/>
</dbReference>
<organism evidence="6 7">
    <name type="scientific">Piscinibacter gummiphilus</name>
    <dbReference type="NCBI Taxonomy" id="946333"/>
    <lineage>
        <taxon>Bacteria</taxon>
        <taxon>Pseudomonadati</taxon>
        <taxon>Pseudomonadota</taxon>
        <taxon>Betaproteobacteria</taxon>
        <taxon>Burkholderiales</taxon>
        <taxon>Sphaerotilaceae</taxon>
        <taxon>Piscinibacter</taxon>
    </lineage>
</organism>
<evidence type="ECO:0000259" key="5">
    <source>
        <dbReference type="PROSITE" id="PS50109"/>
    </source>
</evidence>
<keyword evidence="7" id="KW-1185">Reference proteome</keyword>
<dbReference type="PANTHER" id="PTHR43065:SF42">
    <property type="entry name" value="TWO-COMPONENT SENSOR PPRA"/>
    <property type="match status" value="1"/>
</dbReference>
<dbReference type="PRINTS" id="PR00344">
    <property type="entry name" value="BCTRLSENSOR"/>
</dbReference>
<dbReference type="InterPro" id="IPR004358">
    <property type="entry name" value="Sig_transdc_His_kin-like_C"/>
</dbReference>
<dbReference type="EC" id="2.7.13.3" evidence="2"/>
<accession>A0A1W6LD69</accession>
<dbReference type="InterPro" id="IPR036890">
    <property type="entry name" value="HATPase_C_sf"/>
</dbReference>
<dbReference type="KEGG" id="rgu:A4W93_21010"/>
<dbReference type="OrthoDB" id="9772100at2"/>
<dbReference type="InterPro" id="IPR003594">
    <property type="entry name" value="HATPase_dom"/>
</dbReference>
<dbReference type="AlphaFoldDB" id="A0A1W6LD69"/>
<dbReference type="PANTHER" id="PTHR43065">
    <property type="entry name" value="SENSOR HISTIDINE KINASE"/>
    <property type="match status" value="1"/>
</dbReference>
<evidence type="ECO:0000313" key="6">
    <source>
        <dbReference type="EMBL" id="ARN22179.1"/>
    </source>
</evidence>
<dbReference type="EMBL" id="CP015118">
    <property type="protein sequence ID" value="ARN22179.1"/>
    <property type="molecule type" value="Genomic_DNA"/>
</dbReference>
<keyword evidence="3" id="KW-0597">Phosphoprotein</keyword>